<dbReference type="Gene3D" id="2.10.90.10">
    <property type="entry name" value="Cystine-knot cytokines"/>
    <property type="match status" value="1"/>
</dbReference>
<organism evidence="6 7">
    <name type="scientific">Nephila pilipes</name>
    <name type="common">Giant wood spider</name>
    <name type="synonym">Nephila maculata</name>
    <dbReference type="NCBI Taxonomy" id="299642"/>
    <lineage>
        <taxon>Eukaryota</taxon>
        <taxon>Metazoa</taxon>
        <taxon>Ecdysozoa</taxon>
        <taxon>Arthropoda</taxon>
        <taxon>Chelicerata</taxon>
        <taxon>Arachnida</taxon>
        <taxon>Araneae</taxon>
        <taxon>Araneomorphae</taxon>
        <taxon>Entelegynae</taxon>
        <taxon>Araneoidea</taxon>
        <taxon>Nephilidae</taxon>
        <taxon>Nephila</taxon>
    </lineage>
</organism>
<name>A0A8X6TW65_NEPPI</name>
<evidence type="ECO:0000313" key="7">
    <source>
        <dbReference type="Proteomes" id="UP000887013"/>
    </source>
</evidence>
<sequence length="173" mass="19140">MNYLCEALLFVSLAFCISMPVPSHFDDGPVGQGISVRGAFWITPRFHSLKEIESAGLNVETDADLSCYNAEEEPSLPDCPSFVENMYDPNRVPQWISNVTCLSETSLLAEESPVTQCEPVTVEVAVLKKTSSLIGQEIFMQAWETVNVACIRTVPASDISSLPGHWISFEKHR</sequence>
<comment type="similarity">
    <text evidence="2">Belongs to the IL-17 family.</text>
</comment>
<dbReference type="AlphaFoldDB" id="A0A8X6TW65"/>
<feature type="chain" id="PRO_5036455149" evidence="5">
    <location>
        <begin position="19"/>
        <end position="173"/>
    </location>
</feature>
<dbReference type="SUPFAM" id="SSF57501">
    <property type="entry name" value="Cystine-knot cytokines"/>
    <property type="match status" value="1"/>
</dbReference>
<comment type="subcellular location">
    <subcellularLocation>
        <location evidence="1">Secreted</location>
    </subcellularLocation>
</comment>
<reference evidence="6" key="1">
    <citation type="submission" date="2020-08" db="EMBL/GenBank/DDBJ databases">
        <title>Multicomponent nature underlies the extraordinary mechanical properties of spider dragline silk.</title>
        <authorList>
            <person name="Kono N."/>
            <person name="Nakamura H."/>
            <person name="Mori M."/>
            <person name="Yoshida Y."/>
            <person name="Ohtoshi R."/>
            <person name="Malay A.D."/>
            <person name="Moran D.A.P."/>
            <person name="Tomita M."/>
            <person name="Numata K."/>
            <person name="Arakawa K."/>
        </authorList>
    </citation>
    <scope>NUCLEOTIDE SEQUENCE</scope>
</reference>
<keyword evidence="4 5" id="KW-0732">Signal</keyword>
<dbReference type="GO" id="GO:0005576">
    <property type="term" value="C:extracellular region"/>
    <property type="evidence" value="ECO:0007669"/>
    <property type="project" value="UniProtKB-SubCell"/>
</dbReference>
<proteinExistence type="inferred from homology"/>
<keyword evidence="7" id="KW-1185">Reference proteome</keyword>
<dbReference type="Pfam" id="PF06083">
    <property type="entry name" value="IL17"/>
    <property type="match status" value="1"/>
</dbReference>
<feature type="signal peptide" evidence="5">
    <location>
        <begin position="1"/>
        <end position="18"/>
    </location>
</feature>
<evidence type="ECO:0000256" key="2">
    <source>
        <dbReference type="ARBA" id="ARBA00007236"/>
    </source>
</evidence>
<dbReference type="Proteomes" id="UP000887013">
    <property type="component" value="Unassembled WGS sequence"/>
</dbReference>
<evidence type="ECO:0000256" key="4">
    <source>
        <dbReference type="ARBA" id="ARBA00022729"/>
    </source>
</evidence>
<dbReference type="InterPro" id="IPR029034">
    <property type="entry name" value="Cystine-knot_cytokine"/>
</dbReference>
<dbReference type="OrthoDB" id="6424653at2759"/>
<protein>
    <submittedName>
        <fullName evidence="6">Uncharacterized protein</fullName>
    </submittedName>
</protein>
<evidence type="ECO:0000256" key="3">
    <source>
        <dbReference type="ARBA" id="ARBA00022525"/>
    </source>
</evidence>
<evidence type="ECO:0000256" key="5">
    <source>
        <dbReference type="SAM" id="SignalP"/>
    </source>
</evidence>
<evidence type="ECO:0000256" key="1">
    <source>
        <dbReference type="ARBA" id="ARBA00004613"/>
    </source>
</evidence>
<evidence type="ECO:0000313" key="6">
    <source>
        <dbReference type="EMBL" id="GFT63140.1"/>
    </source>
</evidence>
<dbReference type="InterPro" id="IPR010345">
    <property type="entry name" value="IL-17_fam"/>
</dbReference>
<dbReference type="EMBL" id="BMAW01019390">
    <property type="protein sequence ID" value="GFT63140.1"/>
    <property type="molecule type" value="Genomic_DNA"/>
</dbReference>
<comment type="caution">
    <text evidence="6">The sequence shown here is derived from an EMBL/GenBank/DDBJ whole genome shotgun (WGS) entry which is preliminary data.</text>
</comment>
<accession>A0A8X6TW65</accession>
<gene>
    <name evidence="6" type="ORF">NPIL_227361</name>
</gene>
<keyword evidence="3" id="KW-0964">Secreted</keyword>
<dbReference type="GO" id="GO:0005125">
    <property type="term" value="F:cytokine activity"/>
    <property type="evidence" value="ECO:0007669"/>
    <property type="project" value="InterPro"/>
</dbReference>